<gene>
    <name evidence="1" type="ORF">AYI69_g3828</name>
</gene>
<sequence length="471" mass="53311">MSINLLIPPKLTADISDIQNVAGTLAYIKIQLGKQRGLKNQTQPDLPTLKHYPWDLDDSTEKAWCIDWLQQITKSASKILSNSYMSPDTKLNTDDFENLISDSSQIISELCGEGASNAKQVCINLWDYNADPVSLYIHEPSFQEADLGSKTWGSSILLSRLISRKTFDFSNYSKYIELGSGTGLCGISLINTLDKESSFSDITITDFLDPLLDSISKSIHANFPSSTKNNNLDTSGFSKSINSNLLVHIEKFDWFSINQLASNVSHLDSSTQGFVTPPTANYLDISPNFSSLATITPSFKQLDVQKNLNSFDLIIASDVLYEVEHALIIPQVVRHLLSKRPQQRTSFIDSLPINSYSDLQSQKFPCGNHKYINQLTNHKIPLFLIVAPLRKTHWTEISTFEAKMTESGFICIYCFDTTINQDLENWRSRLKDSYSFDKKDKNEVNLNFQNIDNAIQNISPDEQVYRTYFWI</sequence>
<dbReference type="PANTHER" id="PTHR14614">
    <property type="entry name" value="HEPATOCELLULAR CARCINOMA-ASSOCIATED ANTIGEN"/>
    <property type="match status" value="1"/>
</dbReference>
<evidence type="ECO:0000313" key="1">
    <source>
        <dbReference type="EMBL" id="OMJ26758.1"/>
    </source>
</evidence>
<dbReference type="GO" id="GO:0008168">
    <property type="term" value="F:methyltransferase activity"/>
    <property type="evidence" value="ECO:0007669"/>
    <property type="project" value="UniProtKB-KW"/>
</dbReference>
<dbReference type="Pfam" id="PF10294">
    <property type="entry name" value="Methyltransf_16"/>
    <property type="match status" value="1"/>
</dbReference>
<keyword evidence="1" id="KW-0489">Methyltransferase</keyword>
<organism evidence="1 2">
    <name type="scientific">Smittium culicis</name>
    <dbReference type="NCBI Taxonomy" id="133412"/>
    <lineage>
        <taxon>Eukaryota</taxon>
        <taxon>Fungi</taxon>
        <taxon>Fungi incertae sedis</taxon>
        <taxon>Zoopagomycota</taxon>
        <taxon>Kickxellomycotina</taxon>
        <taxon>Harpellomycetes</taxon>
        <taxon>Harpellales</taxon>
        <taxon>Legeriomycetaceae</taxon>
        <taxon>Smittium</taxon>
    </lineage>
</organism>
<dbReference type="InterPro" id="IPR019410">
    <property type="entry name" value="Methyltransf_16"/>
</dbReference>
<proteinExistence type="predicted"/>
<dbReference type="OrthoDB" id="443981at2759"/>
<keyword evidence="1" id="KW-0808">Transferase</keyword>
<dbReference type="InterPro" id="IPR029063">
    <property type="entry name" value="SAM-dependent_MTases_sf"/>
</dbReference>
<dbReference type="Gene3D" id="3.40.50.150">
    <property type="entry name" value="Vaccinia Virus protein VP39"/>
    <property type="match status" value="1"/>
</dbReference>
<reference evidence="2" key="1">
    <citation type="submission" date="2017-01" db="EMBL/GenBank/DDBJ databases">
        <authorList>
            <person name="Wang Y."/>
            <person name="White M."/>
            <person name="Kvist S."/>
            <person name="Moncalvo J.-M."/>
        </authorList>
    </citation>
    <scope>NUCLEOTIDE SEQUENCE [LARGE SCALE GENOMIC DNA]</scope>
    <source>
        <strain evidence="2">ID-206-W2</strain>
    </source>
</reference>
<accession>A0A1R1YIL2</accession>
<dbReference type="Proteomes" id="UP000187429">
    <property type="component" value="Unassembled WGS sequence"/>
</dbReference>
<protein>
    <submittedName>
        <fullName evidence="1">Protein-lysine N-methyltransferase EFM2</fullName>
    </submittedName>
</protein>
<dbReference type="EMBL" id="LSSM01001376">
    <property type="protein sequence ID" value="OMJ26758.1"/>
    <property type="molecule type" value="Genomic_DNA"/>
</dbReference>
<dbReference type="GO" id="GO:0032259">
    <property type="term" value="P:methylation"/>
    <property type="evidence" value="ECO:0007669"/>
    <property type="project" value="UniProtKB-KW"/>
</dbReference>
<evidence type="ECO:0000313" key="2">
    <source>
        <dbReference type="Proteomes" id="UP000187429"/>
    </source>
</evidence>
<keyword evidence="2" id="KW-1185">Reference proteome</keyword>
<dbReference type="AlphaFoldDB" id="A0A1R1YIL2"/>
<comment type="caution">
    <text evidence="1">The sequence shown here is derived from an EMBL/GenBank/DDBJ whole genome shotgun (WGS) entry which is preliminary data.</text>
</comment>
<name>A0A1R1YIL2_9FUNG</name>